<protein>
    <recommendedName>
        <fullName evidence="2 4">Cell division topological specificity factor</fullName>
    </recommendedName>
</protein>
<dbReference type="Proteomes" id="UP000262004">
    <property type="component" value="Chromosome"/>
</dbReference>
<dbReference type="GO" id="GO:0032955">
    <property type="term" value="P:regulation of division septum assembly"/>
    <property type="evidence" value="ECO:0007669"/>
    <property type="project" value="InterPro"/>
</dbReference>
<evidence type="ECO:0000313" key="5">
    <source>
        <dbReference type="EMBL" id="BBD77159.1"/>
    </source>
</evidence>
<dbReference type="KEGG" id="htl:HPTL_0891"/>
<dbReference type="Pfam" id="PF03776">
    <property type="entry name" value="MinE"/>
    <property type="match status" value="1"/>
</dbReference>
<dbReference type="GO" id="GO:0051301">
    <property type="term" value="P:cell division"/>
    <property type="evidence" value="ECO:0007669"/>
    <property type="project" value="UniProtKB-KW"/>
</dbReference>
<gene>
    <name evidence="4 5" type="primary">minE</name>
    <name evidence="5" type="ORF">HPTL_0891</name>
</gene>
<sequence>MAGLSLLDRWLGRKPRSTASIAKERLTMVLMRELPEGQASSPEESARLQQLQEEILAVVAKYYPVDADAIKVHLERKENVEMLEVNITLNERTGSG</sequence>
<proteinExistence type="inferred from homology"/>
<dbReference type="NCBIfam" id="NF001422">
    <property type="entry name" value="PRK00296.1"/>
    <property type="match status" value="1"/>
</dbReference>
<evidence type="ECO:0000256" key="1">
    <source>
        <dbReference type="ARBA" id="ARBA00008168"/>
    </source>
</evidence>
<keyword evidence="6" id="KW-1185">Reference proteome</keyword>
<dbReference type="InterPro" id="IPR036707">
    <property type="entry name" value="MinE_sf"/>
</dbReference>
<dbReference type="AlphaFoldDB" id="A0A2Z6DXW0"/>
<name>A0A2Z6DXW0_HYDTE</name>
<dbReference type="InterPro" id="IPR005527">
    <property type="entry name" value="MinE"/>
</dbReference>
<reference evidence="5 6" key="1">
    <citation type="submission" date="2018-04" db="EMBL/GenBank/DDBJ databases">
        <title>Complete genome sequence of Hydrogenophilus thermoluteolus TH-1.</title>
        <authorList>
            <person name="Arai H."/>
        </authorList>
    </citation>
    <scope>NUCLEOTIDE SEQUENCE [LARGE SCALE GENOMIC DNA]</scope>
    <source>
        <strain evidence="5 6">TH-1</strain>
    </source>
</reference>
<evidence type="ECO:0000256" key="2">
    <source>
        <dbReference type="ARBA" id="ARBA00020112"/>
    </source>
</evidence>
<evidence type="ECO:0000256" key="3">
    <source>
        <dbReference type="ARBA" id="ARBA00025265"/>
    </source>
</evidence>
<dbReference type="Gene3D" id="3.30.1070.10">
    <property type="entry name" value="Cell division topological specificity factor MinE"/>
    <property type="match status" value="1"/>
</dbReference>
<dbReference type="NCBIfam" id="TIGR01215">
    <property type="entry name" value="minE"/>
    <property type="match status" value="1"/>
</dbReference>
<evidence type="ECO:0000256" key="4">
    <source>
        <dbReference type="HAMAP-Rule" id="MF_00262"/>
    </source>
</evidence>
<dbReference type="EMBL" id="AP018558">
    <property type="protein sequence ID" value="BBD77159.1"/>
    <property type="molecule type" value="Genomic_DNA"/>
</dbReference>
<keyword evidence="4 5" id="KW-0132">Cell division</keyword>
<organism evidence="5 6">
    <name type="scientific">Hydrogenophilus thermoluteolus</name>
    <name type="common">Pseudomonas hydrogenothermophila</name>
    <dbReference type="NCBI Taxonomy" id="297"/>
    <lineage>
        <taxon>Bacteria</taxon>
        <taxon>Pseudomonadati</taxon>
        <taxon>Pseudomonadota</taxon>
        <taxon>Hydrogenophilia</taxon>
        <taxon>Hydrogenophilales</taxon>
        <taxon>Hydrogenophilaceae</taxon>
        <taxon>Hydrogenophilus</taxon>
    </lineage>
</organism>
<dbReference type="HAMAP" id="MF_00262">
    <property type="entry name" value="MinE"/>
    <property type="match status" value="1"/>
</dbReference>
<comment type="function">
    <text evidence="3 4">Prevents the cell division inhibition by proteins MinC and MinD at internal division sites while permitting inhibition at polar sites. This ensures cell division at the proper site by restricting the formation of a division septum at the midpoint of the long axis of the cell.</text>
</comment>
<dbReference type="SUPFAM" id="SSF55229">
    <property type="entry name" value="Cell division protein MinE topological specificity domain"/>
    <property type="match status" value="1"/>
</dbReference>
<accession>A0A2Z6DXW0</accession>
<comment type="similarity">
    <text evidence="1 4">Belongs to the MinE family.</text>
</comment>
<evidence type="ECO:0000313" key="6">
    <source>
        <dbReference type="Proteomes" id="UP000262004"/>
    </source>
</evidence>
<keyword evidence="4" id="KW-0131">Cell cycle</keyword>